<evidence type="ECO:0000313" key="2">
    <source>
        <dbReference type="Proteomes" id="UP000218615"/>
    </source>
</evidence>
<reference evidence="2" key="1">
    <citation type="submission" date="2017-06" db="EMBL/GenBank/DDBJ databases">
        <authorList>
            <person name="Cremers G."/>
        </authorList>
    </citation>
    <scope>NUCLEOTIDE SEQUENCE [LARGE SCALE GENOMIC DNA]</scope>
</reference>
<proteinExistence type="predicted"/>
<organism evidence="1 2">
    <name type="scientific">Candidatus Methanoperedens nitratireducens</name>
    <dbReference type="NCBI Taxonomy" id="1392998"/>
    <lineage>
        <taxon>Archaea</taxon>
        <taxon>Methanobacteriati</taxon>
        <taxon>Methanobacteriota</taxon>
        <taxon>Stenosarchaea group</taxon>
        <taxon>Methanomicrobia</taxon>
        <taxon>Methanosarcinales</taxon>
        <taxon>ANME-2 cluster</taxon>
        <taxon>Candidatus Methanoperedentaceae</taxon>
        <taxon>Candidatus Methanoperedens</taxon>
    </lineage>
</organism>
<protein>
    <submittedName>
        <fullName evidence="1">Uncharacterized protein</fullName>
    </submittedName>
</protein>
<evidence type="ECO:0000313" key="1">
    <source>
        <dbReference type="EMBL" id="SNQ61293.1"/>
    </source>
</evidence>
<keyword evidence="2" id="KW-1185">Reference proteome</keyword>
<sequence length="78" mass="8899">MFAEIKFERKKWRFNRHYILFLYFIYVPDNSAKSKGVWRLTFNSAAKTVGSPFLLAPTAGLGGTDQQLQRLILAATST</sequence>
<dbReference type="EMBL" id="FZMP01000174">
    <property type="protein sequence ID" value="SNQ61293.1"/>
    <property type="molecule type" value="Genomic_DNA"/>
</dbReference>
<gene>
    <name evidence="1" type="ORF">MNV_30026</name>
</gene>
<dbReference type="AlphaFoldDB" id="A0A284VQ17"/>
<name>A0A284VQ17_9EURY</name>
<accession>A0A284VQ17</accession>
<dbReference type="Proteomes" id="UP000218615">
    <property type="component" value="Unassembled WGS sequence"/>
</dbReference>